<dbReference type="InterPro" id="IPR035906">
    <property type="entry name" value="MetI-like_sf"/>
</dbReference>
<comment type="caution">
    <text evidence="9">The sequence shown here is derived from an EMBL/GenBank/DDBJ whole genome shotgun (WGS) entry which is preliminary data.</text>
</comment>
<feature type="transmembrane region" description="Helical" evidence="7">
    <location>
        <begin position="104"/>
        <end position="125"/>
    </location>
</feature>
<evidence type="ECO:0000256" key="1">
    <source>
        <dbReference type="ARBA" id="ARBA00004651"/>
    </source>
</evidence>
<evidence type="ECO:0000259" key="8">
    <source>
        <dbReference type="PROSITE" id="PS50928"/>
    </source>
</evidence>
<feature type="domain" description="ABC transmembrane type-1" evidence="8">
    <location>
        <begin position="65"/>
        <end position="245"/>
    </location>
</feature>
<evidence type="ECO:0000256" key="5">
    <source>
        <dbReference type="ARBA" id="ARBA00022989"/>
    </source>
</evidence>
<evidence type="ECO:0000256" key="4">
    <source>
        <dbReference type="ARBA" id="ARBA00022692"/>
    </source>
</evidence>
<evidence type="ECO:0000313" key="9">
    <source>
        <dbReference type="EMBL" id="MBM6699068.1"/>
    </source>
</evidence>
<reference evidence="9" key="1">
    <citation type="submission" date="2020-08" db="EMBL/GenBank/DDBJ databases">
        <authorList>
            <person name="Cejkova D."/>
            <person name="Kubasova T."/>
            <person name="Jahodarova E."/>
            <person name="Rychlik I."/>
        </authorList>
    </citation>
    <scope>NUCLEOTIDE SEQUENCE</scope>
    <source>
        <strain evidence="9">An836</strain>
    </source>
</reference>
<keyword evidence="2 7" id="KW-0813">Transport</keyword>
<evidence type="ECO:0000256" key="7">
    <source>
        <dbReference type="RuleBase" id="RU363032"/>
    </source>
</evidence>
<feature type="transmembrane region" description="Helical" evidence="7">
    <location>
        <begin position="69"/>
        <end position="92"/>
    </location>
</feature>
<proteinExistence type="inferred from homology"/>
<dbReference type="Pfam" id="PF00528">
    <property type="entry name" value="BPD_transp_1"/>
    <property type="match status" value="1"/>
</dbReference>
<feature type="transmembrane region" description="Helical" evidence="7">
    <location>
        <begin position="171"/>
        <end position="188"/>
    </location>
</feature>
<dbReference type="InterPro" id="IPR000515">
    <property type="entry name" value="MetI-like"/>
</dbReference>
<dbReference type="CDD" id="cd06261">
    <property type="entry name" value="TM_PBP2"/>
    <property type="match status" value="1"/>
</dbReference>
<evidence type="ECO:0000256" key="3">
    <source>
        <dbReference type="ARBA" id="ARBA00022475"/>
    </source>
</evidence>
<feature type="transmembrane region" description="Helical" evidence="7">
    <location>
        <begin position="12"/>
        <end position="31"/>
    </location>
</feature>
<dbReference type="GO" id="GO:0055085">
    <property type="term" value="P:transmembrane transport"/>
    <property type="evidence" value="ECO:0007669"/>
    <property type="project" value="InterPro"/>
</dbReference>
<dbReference type="EMBL" id="JACLYU010000002">
    <property type="protein sequence ID" value="MBM6699068.1"/>
    <property type="molecule type" value="Genomic_DNA"/>
</dbReference>
<dbReference type="PANTHER" id="PTHR30151">
    <property type="entry name" value="ALKANE SULFONATE ABC TRANSPORTER-RELATED, MEMBRANE SUBUNIT"/>
    <property type="match status" value="1"/>
</dbReference>
<reference evidence="9" key="2">
    <citation type="journal article" date="2021" name="Sci. Rep.">
        <title>The distribution of antibiotic resistance genes in chicken gut microbiota commensals.</title>
        <authorList>
            <person name="Juricova H."/>
            <person name="Matiasovicova J."/>
            <person name="Kubasova T."/>
            <person name="Cejkova D."/>
            <person name="Rychlik I."/>
        </authorList>
    </citation>
    <scope>NUCLEOTIDE SEQUENCE</scope>
    <source>
        <strain evidence="9">An836</strain>
    </source>
</reference>
<dbReference type="Gene3D" id="1.10.3720.10">
    <property type="entry name" value="MetI-like"/>
    <property type="match status" value="1"/>
</dbReference>
<sequence>MRRPARGLPRRLLMAAGPWASTLVLFLWWFLATRSPASSRPLPSPAEVLAAGRDLAAEGLLWPSVGTSLARVLAGLALGVALAVPAAVLSGASRIGLAVIDRPVHMLRAIPFPALSPLFIIWLGIDELMKVALIAVGVFGLVYVNVRDAIRGLDPRLAELARAYRLPRVLVFRRILFRGALPGFFTGLRFAITVAWIALVTCETVNSTVGIGYVLARAQQFSRTDQMMLCVLLYALLGLASEAVVALLERLLLPWRAAAAR</sequence>
<gene>
    <name evidence="9" type="ORF">H7U32_01735</name>
</gene>
<evidence type="ECO:0000256" key="2">
    <source>
        <dbReference type="ARBA" id="ARBA00022448"/>
    </source>
</evidence>
<organism evidence="9 10">
    <name type="scientific">Bifidobacterium pullorum subsp. saeculare</name>
    <dbReference type="NCBI Taxonomy" id="78257"/>
    <lineage>
        <taxon>Bacteria</taxon>
        <taxon>Bacillati</taxon>
        <taxon>Actinomycetota</taxon>
        <taxon>Actinomycetes</taxon>
        <taxon>Bifidobacteriales</taxon>
        <taxon>Bifidobacteriaceae</taxon>
        <taxon>Bifidobacterium</taxon>
    </lineage>
</organism>
<dbReference type="PANTHER" id="PTHR30151:SF38">
    <property type="entry name" value="ALIPHATIC SULFONATES TRANSPORT PERMEASE PROTEIN SSUC-RELATED"/>
    <property type="match status" value="1"/>
</dbReference>
<comment type="subcellular location">
    <subcellularLocation>
        <location evidence="1 7">Cell membrane</location>
        <topology evidence="1 7">Multi-pass membrane protein</topology>
    </subcellularLocation>
</comment>
<dbReference type="GO" id="GO:0005886">
    <property type="term" value="C:plasma membrane"/>
    <property type="evidence" value="ECO:0007669"/>
    <property type="project" value="UniProtKB-SubCell"/>
</dbReference>
<evidence type="ECO:0000313" key="10">
    <source>
        <dbReference type="Proteomes" id="UP000718821"/>
    </source>
</evidence>
<comment type="similarity">
    <text evidence="7">Belongs to the binding-protein-dependent transport system permease family.</text>
</comment>
<name>A0A938WXZ0_9BIFI</name>
<feature type="transmembrane region" description="Helical" evidence="7">
    <location>
        <begin position="131"/>
        <end position="150"/>
    </location>
</feature>
<keyword evidence="5 7" id="KW-1133">Transmembrane helix</keyword>
<keyword evidence="6 7" id="KW-0472">Membrane</keyword>
<dbReference type="PROSITE" id="PS50928">
    <property type="entry name" value="ABC_TM1"/>
    <property type="match status" value="1"/>
</dbReference>
<protein>
    <submittedName>
        <fullName evidence="9">ABC transporter permease</fullName>
    </submittedName>
</protein>
<dbReference type="AlphaFoldDB" id="A0A938WXZ0"/>
<keyword evidence="4 7" id="KW-0812">Transmembrane</keyword>
<feature type="transmembrane region" description="Helical" evidence="7">
    <location>
        <begin position="228"/>
        <end position="248"/>
    </location>
</feature>
<dbReference type="Proteomes" id="UP000718821">
    <property type="component" value="Unassembled WGS sequence"/>
</dbReference>
<keyword evidence="10" id="KW-1185">Reference proteome</keyword>
<dbReference type="SUPFAM" id="SSF161098">
    <property type="entry name" value="MetI-like"/>
    <property type="match status" value="1"/>
</dbReference>
<accession>A0A938WXZ0</accession>
<keyword evidence="3" id="KW-1003">Cell membrane</keyword>
<evidence type="ECO:0000256" key="6">
    <source>
        <dbReference type="ARBA" id="ARBA00023136"/>
    </source>
</evidence>